<proteinExistence type="inferred from homology"/>
<feature type="region of interest" description="Disordered" evidence="2">
    <location>
        <begin position="110"/>
        <end position="140"/>
    </location>
</feature>
<feature type="compositionally biased region" description="Basic and acidic residues" evidence="2">
    <location>
        <begin position="115"/>
        <end position="129"/>
    </location>
</feature>
<feature type="compositionally biased region" description="Basic and acidic residues" evidence="2">
    <location>
        <begin position="37"/>
        <end position="56"/>
    </location>
</feature>
<evidence type="ECO:0000256" key="3">
    <source>
        <dbReference type="SAM" id="SignalP"/>
    </source>
</evidence>
<feature type="compositionally biased region" description="Basic and acidic residues" evidence="2">
    <location>
        <begin position="179"/>
        <end position="198"/>
    </location>
</feature>
<dbReference type="GO" id="GO:0005789">
    <property type="term" value="C:endoplasmic reticulum membrane"/>
    <property type="evidence" value="ECO:0007669"/>
    <property type="project" value="TreeGrafter"/>
</dbReference>
<dbReference type="Pfam" id="PF08238">
    <property type="entry name" value="Sel1"/>
    <property type="match status" value="8"/>
</dbReference>
<evidence type="ECO:0000256" key="2">
    <source>
        <dbReference type="SAM" id="MobiDB-lite"/>
    </source>
</evidence>
<feature type="signal peptide" evidence="3">
    <location>
        <begin position="1"/>
        <end position="31"/>
    </location>
</feature>
<dbReference type="PANTHER" id="PTHR11102">
    <property type="entry name" value="SEL-1-LIKE PROTEIN"/>
    <property type="match status" value="1"/>
</dbReference>
<sequence>MLRCDRRTWRNLDSLCRICLLFILCVHVGLSVSSETDGPKSKSTEETEASTKRGAEESPDGWQQFESEEGAGQQSGAPRAGEAEQTGGGILGDVEILGMDNNILGFDYPRKKRIPSGEEHHNEDPKDAKAPSASEEAGKKKWYTSEQLEELEFLELLGENDGVSITKILETMANKVEFEDAPQRTEATDSNKKVGKESGEEEPLETQPSGSLKTTEKRVDWDSPPVMRTIKLPIRILSVDHSEAAKKKKKEKKRLEEEEKERMMSEDERERHQKYKSAMKILSQTRRNKAMGYKLLLEAGAEGHVGAKEEMAWAALLGIKGFLPQNLTMAAALFEELVHGGSASAQMGLGLLETLGLGRGQSDAKSLILYTFSALGGNPWGQMALGYMYWVGNKVPSSCENALLYYQMVAETVADDVSLTGGPILQRIRLLDEMENPSASGGSIDDDLLQYYQLLAEKGDIQAQVGLGQLYYQGGRGVEPDDERALEYFTAAAEAGNPNALAFLGKMYLEGGEHIAASNETAMAYFEQAAKLGNPVGQGGLGLMYLYGLGVDVDYGKALKYFSQAAEQGWVDGQLQLGKMYYHGLGVRRDYKMAVKYFNLASQSGHLLAFYHLAQMHASGTGMVRSCQTATELLKNVAERGKWGEMLMDAHADYKEGRVNEALMKYILLAELGFEVAQSNAAFILDRHEGTLFHEEEEIYSRALSYWTRAASQYSHARVKLGDYHYYGLGTPVDYAAAASHYRLASEQHHNPQAMFNLGYMHEKGLGLKQDIYLAKRFYDMAAETSTDAQIPVMLALAKLSVVFTLRTMQELEWHMWLNPLWVLNTSEWDLLVIFAGLHVLLAMALARRFILAQPQ</sequence>
<dbReference type="SUPFAM" id="SSF81901">
    <property type="entry name" value="HCP-like"/>
    <property type="match status" value="3"/>
</dbReference>
<dbReference type="EMBL" id="OB666363">
    <property type="protein sequence ID" value="CAD7233493.1"/>
    <property type="molecule type" value="Genomic_DNA"/>
</dbReference>
<feature type="compositionally biased region" description="Basic and acidic residues" evidence="2">
    <location>
        <begin position="253"/>
        <end position="271"/>
    </location>
</feature>
<dbReference type="InterPro" id="IPR050767">
    <property type="entry name" value="Sel1_AlgK"/>
</dbReference>
<keyword evidence="3" id="KW-0732">Signal</keyword>
<dbReference type="Gene3D" id="1.25.40.10">
    <property type="entry name" value="Tetratricopeptide repeat domain"/>
    <property type="match status" value="4"/>
</dbReference>
<dbReference type="GO" id="GO:0036503">
    <property type="term" value="P:ERAD pathway"/>
    <property type="evidence" value="ECO:0007669"/>
    <property type="project" value="TreeGrafter"/>
</dbReference>
<dbReference type="OrthoDB" id="27934at2759"/>
<dbReference type="SMART" id="SM00671">
    <property type="entry name" value="SEL1"/>
    <property type="match status" value="10"/>
</dbReference>
<dbReference type="PANTHER" id="PTHR11102:SF147">
    <property type="entry name" value="SEL1L ADAPTOR SUBUNIT OF ERAD E3 UBIQUITIN LIGASE"/>
    <property type="match status" value="1"/>
</dbReference>
<dbReference type="AlphaFoldDB" id="A0A7R8WMW4"/>
<reference evidence="4" key="1">
    <citation type="submission" date="2020-11" db="EMBL/GenBank/DDBJ databases">
        <authorList>
            <person name="Tran Van P."/>
        </authorList>
    </citation>
    <scope>NUCLEOTIDE SEQUENCE</scope>
</reference>
<dbReference type="InterPro" id="IPR011990">
    <property type="entry name" value="TPR-like_helical_dom_sf"/>
</dbReference>
<protein>
    <submittedName>
        <fullName evidence="4">Uncharacterized protein</fullName>
    </submittedName>
</protein>
<accession>A0A7R8WMW4</accession>
<evidence type="ECO:0000256" key="1">
    <source>
        <dbReference type="ARBA" id="ARBA00038101"/>
    </source>
</evidence>
<gene>
    <name evidence="4" type="ORF">CTOB1V02_LOCUS11315</name>
</gene>
<feature type="region of interest" description="Disordered" evidence="2">
    <location>
        <begin position="33"/>
        <end position="87"/>
    </location>
</feature>
<dbReference type="InterPro" id="IPR006597">
    <property type="entry name" value="Sel1-like"/>
</dbReference>
<comment type="similarity">
    <text evidence="1">Belongs to the sel-1 family.</text>
</comment>
<feature type="chain" id="PRO_5043456380" evidence="3">
    <location>
        <begin position="32"/>
        <end position="856"/>
    </location>
</feature>
<organism evidence="4">
    <name type="scientific">Cyprideis torosa</name>
    <dbReference type="NCBI Taxonomy" id="163714"/>
    <lineage>
        <taxon>Eukaryota</taxon>
        <taxon>Metazoa</taxon>
        <taxon>Ecdysozoa</taxon>
        <taxon>Arthropoda</taxon>
        <taxon>Crustacea</taxon>
        <taxon>Oligostraca</taxon>
        <taxon>Ostracoda</taxon>
        <taxon>Podocopa</taxon>
        <taxon>Podocopida</taxon>
        <taxon>Cytherocopina</taxon>
        <taxon>Cytheroidea</taxon>
        <taxon>Cytherideidae</taxon>
        <taxon>Cyprideis</taxon>
    </lineage>
</organism>
<feature type="region of interest" description="Disordered" evidence="2">
    <location>
        <begin position="243"/>
        <end position="274"/>
    </location>
</feature>
<evidence type="ECO:0000313" key="4">
    <source>
        <dbReference type="EMBL" id="CAD7233493.1"/>
    </source>
</evidence>
<name>A0A7R8WMW4_9CRUS</name>
<feature type="region of interest" description="Disordered" evidence="2">
    <location>
        <begin position="179"/>
        <end position="220"/>
    </location>
</feature>